<sequence length="151" mass="16914">MRETAHVQVRWADLDGYGHVNNAALFTLLEDARVQTLWASDEFEAGPMAIVDGSPHAESWTVIARQEAEYLAQIPHHRRPLQIDVWIGRLGGASVSVCYEVLSPDRSVMYARAATTVVMVDAASGSPRRLTDAERDAWEPYVEAPIDFRHR</sequence>
<gene>
    <name evidence="1" type="ORF">H9830_10795</name>
</gene>
<proteinExistence type="predicted"/>
<protein>
    <submittedName>
        <fullName evidence="1">Acyl-CoA thioesterase</fullName>
    </submittedName>
</protein>
<dbReference type="SUPFAM" id="SSF54637">
    <property type="entry name" value="Thioesterase/thiol ester dehydrase-isomerase"/>
    <property type="match status" value="1"/>
</dbReference>
<evidence type="ECO:0000313" key="2">
    <source>
        <dbReference type="Proteomes" id="UP000824005"/>
    </source>
</evidence>
<name>A0A9D1YX82_9MICO</name>
<dbReference type="AlphaFoldDB" id="A0A9D1YX82"/>
<dbReference type="InterPro" id="IPR029069">
    <property type="entry name" value="HotDog_dom_sf"/>
</dbReference>
<reference evidence="1" key="2">
    <citation type="submission" date="2021-04" db="EMBL/GenBank/DDBJ databases">
        <authorList>
            <person name="Gilroy R."/>
        </authorList>
    </citation>
    <scope>NUCLEOTIDE SEQUENCE</scope>
    <source>
        <strain evidence="1">ChiGjej1B1-98</strain>
    </source>
</reference>
<dbReference type="Proteomes" id="UP000824005">
    <property type="component" value="Unassembled WGS sequence"/>
</dbReference>
<comment type="caution">
    <text evidence="1">The sequence shown here is derived from an EMBL/GenBank/DDBJ whole genome shotgun (WGS) entry which is preliminary data.</text>
</comment>
<accession>A0A9D1YX82</accession>
<dbReference type="GO" id="GO:0047617">
    <property type="term" value="F:fatty acyl-CoA hydrolase activity"/>
    <property type="evidence" value="ECO:0007669"/>
    <property type="project" value="TreeGrafter"/>
</dbReference>
<dbReference type="PANTHER" id="PTHR31793:SF24">
    <property type="entry name" value="LONG-CHAIN ACYL-COA THIOESTERASE FADM"/>
    <property type="match status" value="1"/>
</dbReference>
<dbReference type="PANTHER" id="PTHR31793">
    <property type="entry name" value="4-HYDROXYBENZOYL-COA THIOESTERASE FAMILY MEMBER"/>
    <property type="match status" value="1"/>
</dbReference>
<dbReference type="EMBL" id="DXDC01000324">
    <property type="protein sequence ID" value="HIY66750.1"/>
    <property type="molecule type" value="Genomic_DNA"/>
</dbReference>
<reference evidence="1" key="1">
    <citation type="journal article" date="2021" name="PeerJ">
        <title>Extensive microbial diversity within the chicken gut microbiome revealed by metagenomics and culture.</title>
        <authorList>
            <person name="Gilroy R."/>
            <person name="Ravi A."/>
            <person name="Getino M."/>
            <person name="Pursley I."/>
            <person name="Horton D.L."/>
            <person name="Alikhan N.F."/>
            <person name="Baker D."/>
            <person name="Gharbi K."/>
            <person name="Hall N."/>
            <person name="Watson M."/>
            <person name="Adriaenssens E.M."/>
            <person name="Foster-Nyarko E."/>
            <person name="Jarju S."/>
            <person name="Secka A."/>
            <person name="Antonio M."/>
            <person name="Oren A."/>
            <person name="Chaudhuri R.R."/>
            <person name="La Ragione R."/>
            <person name="Hildebrand F."/>
            <person name="Pallen M.J."/>
        </authorList>
    </citation>
    <scope>NUCLEOTIDE SEQUENCE</scope>
    <source>
        <strain evidence="1">ChiGjej1B1-98</strain>
    </source>
</reference>
<dbReference type="InterPro" id="IPR050563">
    <property type="entry name" value="4-hydroxybenzoyl-CoA_TE"/>
</dbReference>
<dbReference type="Gene3D" id="3.10.129.10">
    <property type="entry name" value="Hotdog Thioesterase"/>
    <property type="match status" value="1"/>
</dbReference>
<dbReference type="CDD" id="cd00586">
    <property type="entry name" value="4HBT"/>
    <property type="match status" value="1"/>
</dbReference>
<dbReference type="Pfam" id="PF13279">
    <property type="entry name" value="4HBT_2"/>
    <property type="match status" value="1"/>
</dbReference>
<organism evidence="1 2">
    <name type="scientific">Candidatus Agrococcus pullicola</name>
    <dbReference type="NCBI Taxonomy" id="2838429"/>
    <lineage>
        <taxon>Bacteria</taxon>
        <taxon>Bacillati</taxon>
        <taxon>Actinomycetota</taxon>
        <taxon>Actinomycetes</taxon>
        <taxon>Micrococcales</taxon>
        <taxon>Microbacteriaceae</taxon>
        <taxon>Agrococcus</taxon>
    </lineage>
</organism>
<evidence type="ECO:0000313" key="1">
    <source>
        <dbReference type="EMBL" id="HIY66750.1"/>
    </source>
</evidence>